<organism evidence="3 4">
    <name type="scientific">Ziziphus jujuba</name>
    <name type="common">Chinese jujube</name>
    <name type="synonym">Ziziphus sativa</name>
    <dbReference type="NCBI Taxonomy" id="326968"/>
    <lineage>
        <taxon>Eukaryota</taxon>
        <taxon>Viridiplantae</taxon>
        <taxon>Streptophyta</taxon>
        <taxon>Embryophyta</taxon>
        <taxon>Tracheophyta</taxon>
        <taxon>Spermatophyta</taxon>
        <taxon>Magnoliopsida</taxon>
        <taxon>eudicotyledons</taxon>
        <taxon>Gunneridae</taxon>
        <taxon>Pentapetalae</taxon>
        <taxon>rosids</taxon>
        <taxon>fabids</taxon>
        <taxon>Rosales</taxon>
        <taxon>Rhamnaceae</taxon>
        <taxon>Paliureae</taxon>
        <taxon>Ziziphus</taxon>
    </lineage>
</organism>
<accession>A0ABM4A2N0</accession>
<proteinExistence type="predicted"/>
<evidence type="ECO:0000313" key="4">
    <source>
        <dbReference type="RefSeq" id="XP_060670993.1"/>
    </source>
</evidence>
<evidence type="ECO:0000259" key="1">
    <source>
        <dbReference type="Pfam" id="PF12776"/>
    </source>
</evidence>
<keyword evidence="3" id="KW-1185">Reference proteome</keyword>
<feature type="domain" description="Myb/SANT-like" evidence="1">
    <location>
        <begin position="4"/>
        <end position="95"/>
    </location>
</feature>
<feature type="domain" description="At2g29880-like C-terminal" evidence="2">
    <location>
        <begin position="248"/>
        <end position="288"/>
    </location>
</feature>
<sequence length="289" mass="33817">MDESNELLKLMVDAANLGWCDKSGLLSKQTVEKRIIPILNAKFGSEWTCKEYTYRLKWFKQRYANYSQLMRHSSRFRWDLITKKFAAHEEVWEDYFKSHPTHKSYRTDIFADYENLRIAIGNGVATGRHSIGLVEETDARIFDLEENRDGDLDNLTYDLMTETFIPSDIQETSLQSPTLGNFPLSLPFLNMSSEVPLITRKRNRMNFDGNSCSFETNRSQAAVLEKINQSINKLNQSIDSIDTRDYSCWDIIKEIPNLDKQTQYKALKLLNTRAKKIEFFKMTPQERFD</sequence>
<protein>
    <submittedName>
        <fullName evidence="4">Uncharacterized protein At2g29880-like</fullName>
    </submittedName>
</protein>
<dbReference type="GeneID" id="132800750"/>
<dbReference type="InterPro" id="IPR056253">
    <property type="entry name" value="At2g29880-like_C"/>
</dbReference>
<dbReference type="Proteomes" id="UP001652623">
    <property type="component" value="Chromosome 2"/>
</dbReference>
<dbReference type="PANTHER" id="PTHR47864:SF2">
    <property type="entry name" value="MYB_SANT-LIKE DNA-BINDING DOMAIN PROTEIN"/>
    <property type="match status" value="1"/>
</dbReference>
<dbReference type="Pfam" id="PF12776">
    <property type="entry name" value="Myb_DNA-bind_3"/>
    <property type="match status" value="1"/>
</dbReference>
<dbReference type="RefSeq" id="XP_060670993.1">
    <property type="nucleotide sequence ID" value="XM_060815010.1"/>
</dbReference>
<evidence type="ECO:0000313" key="3">
    <source>
        <dbReference type="Proteomes" id="UP001652623"/>
    </source>
</evidence>
<evidence type="ECO:0000259" key="2">
    <source>
        <dbReference type="Pfam" id="PF24769"/>
    </source>
</evidence>
<dbReference type="InterPro" id="IPR024752">
    <property type="entry name" value="Myb/SANT-like_dom"/>
</dbReference>
<gene>
    <name evidence="4" type="primary">LOC132800750</name>
</gene>
<dbReference type="PANTHER" id="PTHR47864">
    <property type="entry name" value="TRANSMEMBRANE PROTEIN"/>
    <property type="match status" value="1"/>
</dbReference>
<reference evidence="4" key="1">
    <citation type="submission" date="2025-08" db="UniProtKB">
        <authorList>
            <consortium name="RefSeq"/>
        </authorList>
    </citation>
    <scope>IDENTIFICATION</scope>
    <source>
        <tissue evidence="4">Seedling</tissue>
    </source>
</reference>
<dbReference type="Pfam" id="PF24769">
    <property type="entry name" value="At2g29880_C"/>
    <property type="match status" value="1"/>
</dbReference>
<name>A0ABM4A2N0_ZIZJJ</name>
<dbReference type="InterPro" id="IPR055314">
    <property type="entry name" value="At2g29880-like"/>
</dbReference>